<proteinExistence type="predicted"/>
<sequence>MADQRITLRHELTQAKSPLPSIKRSYPLYNTQNKEWPKLRNFAIWDEFNLNTLNDSYRHILNLSIPDQLAPRAEEMLSNITIATPADMLQLINWNNEVIDGPVQFAKSKLGLQPGFMFRQRYRTVEESMPVRLFGSTKIIVDHIIRINEYPEKNLVVGIGRLSRLWNVRRLANEIPSPQAGDVWPLRQLANICRAAKTRYGYIQTEEDLVVCCFSQSNEQWRVKLMVIPWTNGGVHTLTTDLALWWLCMLAMSRPEHRAILSEDEMVGINEWDIILLDENQGWVRRHRYSNFEERIPPPPPPSYYTPSPGNTAALAAGISAQDLEWEYEIEEDETEEDGNEEDGIEEDETEEDGNEEDGIEEDETEEDETDASNF</sequence>
<name>A0A9P7SY98_9HYPO</name>
<dbReference type="OrthoDB" id="4367324at2759"/>
<feature type="region of interest" description="Disordered" evidence="1">
    <location>
        <begin position="292"/>
        <end position="375"/>
    </location>
</feature>
<organism evidence="2 3">
    <name type="scientific">Claviceps pusilla</name>
    <dbReference type="NCBI Taxonomy" id="123648"/>
    <lineage>
        <taxon>Eukaryota</taxon>
        <taxon>Fungi</taxon>
        <taxon>Dikarya</taxon>
        <taxon>Ascomycota</taxon>
        <taxon>Pezizomycotina</taxon>
        <taxon>Sordariomycetes</taxon>
        <taxon>Hypocreomycetidae</taxon>
        <taxon>Hypocreales</taxon>
        <taxon>Clavicipitaceae</taxon>
        <taxon>Claviceps</taxon>
    </lineage>
</organism>
<protein>
    <submittedName>
        <fullName evidence="2">Uncharacterized protein</fullName>
    </submittedName>
</protein>
<reference evidence="2" key="1">
    <citation type="journal article" date="2020" name="bioRxiv">
        <title>Whole genome comparisons of ergot fungi reveals the divergence and evolution of species within the genus Claviceps are the result of varying mechanisms driving genome evolution and host range expansion.</title>
        <authorList>
            <person name="Wyka S.A."/>
            <person name="Mondo S.J."/>
            <person name="Liu M."/>
            <person name="Dettman J."/>
            <person name="Nalam V."/>
            <person name="Broders K.D."/>
        </authorList>
    </citation>
    <scope>NUCLEOTIDE SEQUENCE</scope>
    <source>
        <strain evidence="2">CCC 602</strain>
    </source>
</reference>
<evidence type="ECO:0000313" key="3">
    <source>
        <dbReference type="Proteomes" id="UP000748025"/>
    </source>
</evidence>
<evidence type="ECO:0000313" key="2">
    <source>
        <dbReference type="EMBL" id="KAG5997103.1"/>
    </source>
</evidence>
<gene>
    <name evidence="2" type="ORF">E4U43_002718</name>
</gene>
<feature type="compositionally biased region" description="Acidic residues" evidence="1">
    <location>
        <begin position="324"/>
        <end position="375"/>
    </location>
</feature>
<accession>A0A9P7SY98</accession>
<keyword evidence="3" id="KW-1185">Reference proteome</keyword>
<comment type="caution">
    <text evidence="2">The sequence shown here is derived from an EMBL/GenBank/DDBJ whole genome shotgun (WGS) entry which is preliminary data.</text>
</comment>
<dbReference type="Proteomes" id="UP000748025">
    <property type="component" value="Unassembled WGS sequence"/>
</dbReference>
<dbReference type="EMBL" id="SRPW01001987">
    <property type="protein sequence ID" value="KAG5997103.1"/>
    <property type="molecule type" value="Genomic_DNA"/>
</dbReference>
<evidence type="ECO:0000256" key="1">
    <source>
        <dbReference type="SAM" id="MobiDB-lite"/>
    </source>
</evidence>
<dbReference type="AlphaFoldDB" id="A0A9P7SY98"/>